<organism evidence="4 5">
    <name type="scientific">Halovulum marinum</name>
    <dbReference type="NCBI Taxonomy" id="2662447"/>
    <lineage>
        <taxon>Bacteria</taxon>
        <taxon>Pseudomonadati</taxon>
        <taxon>Pseudomonadota</taxon>
        <taxon>Alphaproteobacteria</taxon>
        <taxon>Rhodobacterales</taxon>
        <taxon>Paracoccaceae</taxon>
        <taxon>Halovulum</taxon>
    </lineage>
</organism>
<evidence type="ECO:0000313" key="5">
    <source>
        <dbReference type="Proteomes" id="UP000474957"/>
    </source>
</evidence>
<feature type="domain" description="Gfo/Idh/MocA-like oxidoreductase N-terminal" evidence="2">
    <location>
        <begin position="7"/>
        <end position="124"/>
    </location>
</feature>
<dbReference type="InterPro" id="IPR036291">
    <property type="entry name" value="NAD(P)-bd_dom_sf"/>
</dbReference>
<evidence type="ECO:0000313" key="4">
    <source>
        <dbReference type="EMBL" id="MSU90573.1"/>
    </source>
</evidence>
<dbReference type="Pfam" id="PF01408">
    <property type="entry name" value="GFO_IDH_MocA"/>
    <property type="match status" value="1"/>
</dbReference>
<dbReference type="AlphaFoldDB" id="A0A6L5Z1Y1"/>
<dbReference type="SUPFAM" id="SSF51735">
    <property type="entry name" value="NAD(P)-binding Rossmann-fold domains"/>
    <property type="match status" value="1"/>
</dbReference>
<name>A0A6L5Z1Y1_9RHOB</name>
<dbReference type="SUPFAM" id="SSF55347">
    <property type="entry name" value="Glyceraldehyde-3-phosphate dehydrogenase-like, C-terminal domain"/>
    <property type="match status" value="1"/>
</dbReference>
<comment type="caution">
    <text evidence="4">The sequence shown here is derived from an EMBL/GenBank/DDBJ whole genome shotgun (WGS) entry which is preliminary data.</text>
</comment>
<dbReference type="Gene3D" id="3.40.50.720">
    <property type="entry name" value="NAD(P)-binding Rossmann-like Domain"/>
    <property type="match status" value="1"/>
</dbReference>
<gene>
    <name evidence="4" type="ORF">GE300_13255</name>
</gene>
<sequence length="373" mass="40863">MTDMQKRYGIIGAGMMGREHMRNIALLDGARVTAIAEPDTEQTGLSMDLLGAGARAYPTHREMLAAEALDAVVVAAPNHLHLPILRDLLRTELPVLCEKPLGVSDAECAEIETLQARRAAPLWVAMEYRYMPAVARLLAEVRAGTAGRVRMLTIREHRFPFLTKVGNWNRFRAQSGGTLVEKCCHFFDLMRLILDAEPVRVFASGGMDVNFLDEEYAGRRADVLDNAYVVVDFDGGQRAMLDLCMFAEGAEWQEEISATGDRARLDARVPGPARFAPGGVERHGEFVLSDRATRRVTREVLETDPRILRAGDHHGSTFFQHQAFLAMVNGGSGPAVSVEDGRIAVAVGAAAEESARSGQPVELSRQSKQALRA</sequence>
<proteinExistence type="predicted"/>
<reference evidence="4 5" key="1">
    <citation type="submission" date="2019-10" db="EMBL/GenBank/DDBJ databases">
        <title>Cognatihalovulum marinum gen. nov. sp. nov., a new member of the family Rhodobacteraceae isolated from deep seawater of the Northwest Indian Ocean.</title>
        <authorList>
            <person name="Ruan C."/>
            <person name="Wang J."/>
            <person name="Zheng X."/>
            <person name="Song L."/>
            <person name="Zhu Y."/>
            <person name="Huang Y."/>
            <person name="Lu Z."/>
            <person name="Du W."/>
            <person name="Huang L."/>
            <person name="Dai X."/>
        </authorList>
    </citation>
    <scope>NUCLEOTIDE SEQUENCE [LARGE SCALE GENOMIC DNA]</scope>
    <source>
        <strain evidence="4 5">2CG4</strain>
    </source>
</reference>
<dbReference type="Gene3D" id="3.30.360.10">
    <property type="entry name" value="Dihydrodipicolinate Reductase, domain 2"/>
    <property type="match status" value="1"/>
</dbReference>
<dbReference type="RefSeq" id="WP_154447064.1">
    <property type="nucleotide sequence ID" value="NZ_WIND01000010.1"/>
</dbReference>
<evidence type="ECO:0000259" key="3">
    <source>
        <dbReference type="Pfam" id="PF02894"/>
    </source>
</evidence>
<protein>
    <submittedName>
        <fullName evidence="4">Gfo/Idh/MocA family oxidoreductase</fullName>
    </submittedName>
</protein>
<dbReference type="GO" id="GO:0000166">
    <property type="term" value="F:nucleotide binding"/>
    <property type="evidence" value="ECO:0007669"/>
    <property type="project" value="InterPro"/>
</dbReference>
<dbReference type="EMBL" id="WIND01000010">
    <property type="protein sequence ID" value="MSU90573.1"/>
    <property type="molecule type" value="Genomic_DNA"/>
</dbReference>
<dbReference type="PANTHER" id="PTHR43593:SF1">
    <property type="entry name" value="INOSITOL 2-DEHYDROGENASE"/>
    <property type="match status" value="1"/>
</dbReference>
<feature type="region of interest" description="Disordered" evidence="1">
    <location>
        <begin position="351"/>
        <end position="373"/>
    </location>
</feature>
<keyword evidence="5" id="KW-1185">Reference proteome</keyword>
<feature type="domain" description="Gfo/Idh/MocA-like oxidoreductase C-terminal" evidence="3">
    <location>
        <begin position="142"/>
        <end position="363"/>
    </location>
</feature>
<evidence type="ECO:0000259" key="2">
    <source>
        <dbReference type="Pfam" id="PF01408"/>
    </source>
</evidence>
<dbReference type="Proteomes" id="UP000474957">
    <property type="component" value="Unassembled WGS sequence"/>
</dbReference>
<accession>A0A6L5Z1Y1</accession>
<dbReference type="InterPro" id="IPR004104">
    <property type="entry name" value="Gfo/Idh/MocA-like_OxRdtase_C"/>
</dbReference>
<evidence type="ECO:0000256" key="1">
    <source>
        <dbReference type="SAM" id="MobiDB-lite"/>
    </source>
</evidence>
<feature type="compositionally biased region" description="Polar residues" evidence="1">
    <location>
        <begin position="364"/>
        <end position="373"/>
    </location>
</feature>
<dbReference type="InterPro" id="IPR050424">
    <property type="entry name" value="Gfo-Idh-MocA_inositol_DH"/>
</dbReference>
<dbReference type="PANTHER" id="PTHR43593">
    <property type="match status" value="1"/>
</dbReference>
<dbReference type="InterPro" id="IPR000683">
    <property type="entry name" value="Gfo/Idh/MocA-like_OxRdtase_N"/>
</dbReference>
<dbReference type="Pfam" id="PF02894">
    <property type="entry name" value="GFO_IDH_MocA_C"/>
    <property type="match status" value="1"/>
</dbReference>